<protein>
    <submittedName>
        <fullName evidence="3">Uncharacterized protein</fullName>
    </submittedName>
</protein>
<evidence type="ECO:0000313" key="2">
    <source>
        <dbReference type="EMBL" id="CAF0748290.1"/>
    </source>
</evidence>
<dbReference type="EMBL" id="CAJOAZ010000161">
    <property type="protein sequence ID" value="CAF3559024.1"/>
    <property type="molecule type" value="Genomic_DNA"/>
</dbReference>
<evidence type="ECO:0000256" key="1">
    <source>
        <dbReference type="SAM" id="MobiDB-lite"/>
    </source>
</evidence>
<evidence type="ECO:0000313" key="3">
    <source>
        <dbReference type="EMBL" id="CAF1010022.1"/>
    </source>
</evidence>
<feature type="compositionally biased region" description="Basic residues" evidence="1">
    <location>
        <begin position="143"/>
        <end position="153"/>
    </location>
</feature>
<reference evidence="3" key="1">
    <citation type="submission" date="2021-02" db="EMBL/GenBank/DDBJ databases">
        <authorList>
            <person name="Nowell W R."/>
        </authorList>
    </citation>
    <scope>NUCLEOTIDE SEQUENCE</scope>
</reference>
<dbReference type="Proteomes" id="UP000663844">
    <property type="component" value="Unassembled WGS sequence"/>
</dbReference>
<evidence type="ECO:0000313" key="6">
    <source>
        <dbReference type="Proteomes" id="UP000663860"/>
    </source>
</evidence>
<accession>A0A814HHT6</accession>
<name>A0A814HHT6_9BILA</name>
<dbReference type="EMBL" id="CAJNOE010000172">
    <property type="protein sequence ID" value="CAF1010022.1"/>
    <property type="molecule type" value="Genomic_DNA"/>
</dbReference>
<comment type="caution">
    <text evidence="3">The sequence shown here is derived from an EMBL/GenBank/DDBJ whole genome shotgun (WGS) entry which is preliminary data.</text>
</comment>
<organism evidence="3 6">
    <name type="scientific">Adineta steineri</name>
    <dbReference type="NCBI Taxonomy" id="433720"/>
    <lineage>
        <taxon>Eukaryota</taxon>
        <taxon>Metazoa</taxon>
        <taxon>Spiralia</taxon>
        <taxon>Gnathifera</taxon>
        <taxon>Rotifera</taxon>
        <taxon>Eurotatoria</taxon>
        <taxon>Bdelloidea</taxon>
        <taxon>Adinetida</taxon>
        <taxon>Adinetidae</taxon>
        <taxon>Adineta</taxon>
    </lineage>
</organism>
<feature type="region of interest" description="Disordered" evidence="1">
    <location>
        <begin position="139"/>
        <end position="159"/>
    </location>
</feature>
<dbReference type="Proteomes" id="UP000663845">
    <property type="component" value="Unassembled WGS sequence"/>
</dbReference>
<sequence>MHAINNALGQSILNQEKFFEYCDEFDKRNHCTGSREFFFIHSNDNIISFILNKLQKNSLYHSPNNPPELKDDSSNDCAAVIIFDDGHIWCAKKHDDSWYILDSVSNGPKLIEFEDIFSPKGFGWIIVWENNRLTAVDEPIKSSSKRSSKHNRMNKNAVF</sequence>
<dbReference type="EMBL" id="CAJNOG010000012">
    <property type="protein sequence ID" value="CAF0748290.1"/>
    <property type="molecule type" value="Genomic_DNA"/>
</dbReference>
<dbReference type="AlphaFoldDB" id="A0A814HHT6"/>
<gene>
    <name evidence="3" type="ORF">IZO911_LOCUS18127</name>
    <name evidence="2" type="ORF">JYZ213_LOCUS2318</name>
    <name evidence="5" type="ORF">KXQ929_LOCUS7141</name>
    <name evidence="4" type="ORF">OXD698_LOCUS4319</name>
</gene>
<evidence type="ECO:0000313" key="4">
    <source>
        <dbReference type="EMBL" id="CAF3559024.1"/>
    </source>
</evidence>
<dbReference type="EMBL" id="CAJOBB010000287">
    <property type="protein sequence ID" value="CAF3640035.1"/>
    <property type="molecule type" value="Genomic_DNA"/>
</dbReference>
<evidence type="ECO:0000313" key="5">
    <source>
        <dbReference type="EMBL" id="CAF3640035.1"/>
    </source>
</evidence>
<dbReference type="Proteomes" id="UP000663868">
    <property type="component" value="Unassembled WGS sequence"/>
</dbReference>
<dbReference type="Proteomes" id="UP000663860">
    <property type="component" value="Unassembled WGS sequence"/>
</dbReference>
<proteinExistence type="predicted"/>